<keyword evidence="2" id="KW-1185">Reference proteome</keyword>
<dbReference type="KEGG" id="blen:NCTC4824_03609"/>
<dbReference type="RefSeq" id="WP_066141366.1">
    <property type="nucleotide sequence ID" value="NZ_CBCSGM010000003.1"/>
</dbReference>
<dbReference type="InterPro" id="IPR030910">
    <property type="entry name" value="SLAP_dom"/>
</dbReference>
<dbReference type="EMBL" id="LS483476">
    <property type="protein sequence ID" value="SQI62126.1"/>
    <property type="molecule type" value="Genomic_DNA"/>
</dbReference>
<dbReference type="NCBIfam" id="TIGR04398">
    <property type="entry name" value="SLAP_DUP"/>
    <property type="match status" value="1"/>
</dbReference>
<gene>
    <name evidence="1" type="ORF">NCTC4824_03609</name>
</gene>
<dbReference type="STRING" id="1348624.GCA_001591545_02173"/>
<organism evidence="1 2">
    <name type="scientific">Lederbergia lenta</name>
    <name type="common">Bacillus lentus</name>
    <dbReference type="NCBI Taxonomy" id="1467"/>
    <lineage>
        <taxon>Bacteria</taxon>
        <taxon>Bacillati</taxon>
        <taxon>Bacillota</taxon>
        <taxon>Bacilli</taxon>
        <taxon>Bacillales</taxon>
        <taxon>Bacillaceae</taxon>
        <taxon>Lederbergia</taxon>
    </lineage>
</organism>
<dbReference type="AlphaFoldDB" id="A0A2X4WDE3"/>
<sequence length="132" mass="15218">MNTYRIQFQSVWEKTMADDQKEKFTRIVSALPFTENQLTTKAVISNYKDNGGFVVTVLLNNGYPDSLHINQAYIKVTNSDDTLIAEGRFKPNLIINPHCSQPWSFVFSKEMVIHWNEALHQLNINVEVLNDD</sequence>
<accession>A0A2X4WDE3</accession>
<evidence type="ECO:0000313" key="2">
    <source>
        <dbReference type="Proteomes" id="UP000249134"/>
    </source>
</evidence>
<proteinExistence type="predicted"/>
<dbReference type="Proteomes" id="UP000249134">
    <property type="component" value="Chromosome 1"/>
</dbReference>
<protein>
    <submittedName>
        <fullName evidence="1">Uncharacterized protein</fullName>
    </submittedName>
</protein>
<reference evidence="1 2" key="1">
    <citation type="submission" date="2018-06" db="EMBL/GenBank/DDBJ databases">
        <authorList>
            <consortium name="Pathogen Informatics"/>
            <person name="Doyle S."/>
        </authorList>
    </citation>
    <scope>NUCLEOTIDE SEQUENCE [LARGE SCALE GENOMIC DNA]</scope>
    <source>
        <strain evidence="1 2">NCTC4824</strain>
    </source>
</reference>
<evidence type="ECO:0000313" key="1">
    <source>
        <dbReference type="EMBL" id="SQI62126.1"/>
    </source>
</evidence>
<name>A0A2X4WDE3_LEDLE</name>